<evidence type="ECO:0000313" key="9">
    <source>
        <dbReference type="Proteomes" id="UP001062901"/>
    </source>
</evidence>
<keyword evidence="7" id="KW-0732">Signal</keyword>
<sequence length="387" mass="42319">MSRFFSSRQWLLSFSALALGASLSGAAYAHPRVQVSTVSTLPNGKAVKAVTLTNDHGLKVRVLTYGGILQSVEVPDRQGKVENVALGFPTVEGYAANNADPHFGGILGRVANRINNASFTLEGKQYHTSVNNPPYTLHGGAESFDRKLWVIDDTGHNRKGAYVTLRLVSPDGDQGFPGKLTTKATYSLSADDSLTLSFKAKTSAPTVVNLSTHNYWNLNGEGSGTVEPEIVQIFADRYVQTDQNSIPTGQFASVDNSPLDFRTPHTVGERLRSNDPQMLGPRGYDKCLIINGETESHEMRLAARVQDPRSGRMMEITTNQPGMQFYSSNSIDGRYVGPSGNTYRQGDALAFEPEHFPDSPNQPNFPSVELKPGQTYRSAMTFHFSHD</sequence>
<evidence type="ECO:0000256" key="1">
    <source>
        <dbReference type="ARBA" id="ARBA00005028"/>
    </source>
</evidence>
<dbReference type="PANTHER" id="PTHR10091:SF0">
    <property type="entry name" value="GALACTOSE MUTAROTASE"/>
    <property type="match status" value="1"/>
</dbReference>
<dbReference type="Proteomes" id="UP001062901">
    <property type="component" value="Unassembled WGS sequence"/>
</dbReference>
<evidence type="ECO:0000256" key="6">
    <source>
        <dbReference type="SAM" id="MobiDB-lite"/>
    </source>
</evidence>
<dbReference type="InterPro" id="IPR011013">
    <property type="entry name" value="Gal_mutarotase_sf_dom"/>
</dbReference>
<keyword evidence="3 5" id="KW-0413">Isomerase</keyword>
<proteinExistence type="inferred from homology"/>
<evidence type="ECO:0000256" key="4">
    <source>
        <dbReference type="ARBA" id="ARBA00023277"/>
    </source>
</evidence>
<keyword evidence="4 5" id="KW-0119">Carbohydrate metabolism</keyword>
<dbReference type="InterPro" id="IPR047215">
    <property type="entry name" value="Galactose_mutarotase-like"/>
</dbReference>
<protein>
    <recommendedName>
        <fullName evidence="5">Aldose 1-epimerase</fullName>
        <ecNumber evidence="5">5.1.3.3</ecNumber>
    </recommendedName>
</protein>
<comment type="similarity">
    <text evidence="2 5">Belongs to the aldose epimerase family.</text>
</comment>
<dbReference type="SUPFAM" id="SSF74650">
    <property type="entry name" value="Galactose mutarotase-like"/>
    <property type="match status" value="1"/>
</dbReference>
<dbReference type="EMBL" id="BAQD01000087">
    <property type="protein sequence ID" value="GBQ08264.1"/>
    <property type="molecule type" value="Genomic_DNA"/>
</dbReference>
<comment type="pathway">
    <text evidence="1 5">Carbohydrate metabolism; hexose metabolism.</text>
</comment>
<evidence type="ECO:0000256" key="2">
    <source>
        <dbReference type="ARBA" id="ARBA00006206"/>
    </source>
</evidence>
<name>A0ABQ0P0J5_9PROT</name>
<dbReference type="InterPro" id="IPR014718">
    <property type="entry name" value="GH-type_carb-bd"/>
</dbReference>
<comment type="catalytic activity">
    <reaction evidence="5">
        <text>alpha-D-glucose = beta-D-glucose</text>
        <dbReference type="Rhea" id="RHEA:10264"/>
        <dbReference type="ChEBI" id="CHEBI:15903"/>
        <dbReference type="ChEBI" id="CHEBI:17925"/>
        <dbReference type="EC" id="5.1.3.3"/>
    </reaction>
</comment>
<dbReference type="Pfam" id="PF01263">
    <property type="entry name" value="Aldose_epim"/>
    <property type="match status" value="1"/>
</dbReference>
<dbReference type="RefSeq" id="WP_018980804.1">
    <property type="nucleotide sequence ID" value="NZ_BAQD01000087.1"/>
</dbReference>
<evidence type="ECO:0000256" key="5">
    <source>
        <dbReference type="PIRNR" id="PIRNR005096"/>
    </source>
</evidence>
<gene>
    <name evidence="8" type="ORF">AA15669_1707</name>
</gene>
<dbReference type="NCBIfam" id="NF008277">
    <property type="entry name" value="PRK11055.1"/>
    <property type="match status" value="1"/>
</dbReference>
<dbReference type="InterPro" id="IPR008183">
    <property type="entry name" value="Aldose_1/G6P_1-epimerase"/>
</dbReference>
<dbReference type="Gene3D" id="2.70.98.10">
    <property type="match status" value="1"/>
</dbReference>
<evidence type="ECO:0000256" key="7">
    <source>
        <dbReference type="SAM" id="SignalP"/>
    </source>
</evidence>
<dbReference type="PIRSF" id="PIRSF005096">
    <property type="entry name" value="GALM"/>
    <property type="match status" value="1"/>
</dbReference>
<accession>A0ABQ0P0J5</accession>
<keyword evidence="9" id="KW-1185">Reference proteome</keyword>
<dbReference type="PANTHER" id="PTHR10091">
    <property type="entry name" value="ALDOSE-1-EPIMERASE"/>
    <property type="match status" value="1"/>
</dbReference>
<feature type="region of interest" description="Disordered" evidence="6">
    <location>
        <begin position="249"/>
        <end position="278"/>
    </location>
</feature>
<evidence type="ECO:0000256" key="3">
    <source>
        <dbReference type="ARBA" id="ARBA00023235"/>
    </source>
</evidence>
<reference evidence="8" key="1">
    <citation type="submission" date="2013-04" db="EMBL/GenBank/DDBJ databases">
        <title>The genome sequencing project of 58 acetic acid bacteria.</title>
        <authorList>
            <person name="Okamoto-Kainuma A."/>
            <person name="Ishikawa M."/>
            <person name="Umino S."/>
            <person name="Koizumi Y."/>
            <person name="Shiwa Y."/>
            <person name="Yoshikawa H."/>
            <person name="Matsutani M."/>
            <person name="Matsushita K."/>
        </authorList>
    </citation>
    <scope>NUCLEOTIDE SEQUENCE</scope>
    <source>
        <strain evidence="8">DSM 15669</strain>
    </source>
</reference>
<dbReference type="CDD" id="cd09019">
    <property type="entry name" value="galactose_mutarotase_like"/>
    <property type="match status" value="1"/>
</dbReference>
<evidence type="ECO:0000313" key="8">
    <source>
        <dbReference type="EMBL" id="GBQ08264.1"/>
    </source>
</evidence>
<dbReference type="InterPro" id="IPR015443">
    <property type="entry name" value="Aldose_1-epimerase"/>
</dbReference>
<dbReference type="EC" id="5.1.3.3" evidence="5"/>
<feature type="chain" id="PRO_5045751331" description="Aldose 1-epimerase" evidence="7">
    <location>
        <begin position="30"/>
        <end position="387"/>
    </location>
</feature>
<organism evidence="8 9">
    <name type="scientific">Saccharibacter floricola DSM 15669</name>
    <dbReference type="NCBI Taxonomy" id="1123227"/>
    <lineage>
        <taxon>Bacteria</taxon>
        <taxon>Pseudomonadati</taxon>
        <taxon>Pseudomonadota</taxon>
        <taxon>Alphaproteobacteria</taxon>
        <taxon>Acetobacterales</taxon>
        <taxon>Acetobacteraceae</taxon>
        <taxon>Saccharibacter</taxon>
    </lineage>
</organism>
<feature type="signal peptide" evidence="7">
    <location>
        <begin position="1"/>
        <end position="29"/>
    </location>
</feature>
<comment type="caution">
    <text evidence="8">The sequence shown here is derived from an EMBL/GenBank/DDBJ whole genome shotgun (WGS) entry which is preliminary data.</text>
</comment>